<comment type="subcellular location">
    <subcellularLocation>
        <location evidence="1">Cytoplasm</location>
    </subcellularLocation>
</comment>
<organism evidence="13 14">
    <name type="scientific">Candidatus Kaiserbacteria bacterium RIFCSPHIGHO2_01_FULL_48_10</name>
    <dbReference type="NCBI Taxonomy" id="1798476"/>
    <lineage>
        <taxon>Bacteria</taxon>
        <taxon>Candidatus Kaiseribacteriota</taxon>
    </lineage>
</organism>
<evidence type="ECO:0000313" key="14">
    <source>
        <dbReference type="Proteomes" id="UP000178249"/>
    </source>
</evidence>
<dbReference type="NCBIfam" id="TIGR00057">
    <property type="entry name" value="L-threonylcarbamoyladenylate synthase"/>
    <property type="match status" value="1"/>
</dbReference>
<dbReference type="SUPFAM" id="SSF55821">
    <property type="entry name" value="YrdC/RibB"/>
    <property type="match status" value="1"/>
</dbReference>
<keyword evidence="5" id="KW-0808">Transferase</keyword>
<keyword evidence="7" id="KW-0548">Nucleotidyltransferase</keyword>
<evidence type="ECO:0000256" key="7">
    <source>
        <dbReference type="ARBA" id="ARBA00022695"/>
    </source>
</evidence>
<dbReference type="Pfam" id="PF01300">
    <property type="entry name" value="Sua5_yciO_yrdC"/>
    <property type="match status" value="1"/>
</dbReference>
<evidence type="ECO:0000256" key="9">
    <source>
        <dbReference type="ARBA" id="ARBA00022840"/>
    </source>
</evidence>
<evidence type="ECO:0000256" key="1">
    <source>
        <dbReference type="ARBA" id="ARBA00004496"/>
    </source>
</evidence>
<dbReference type="GO" id="GO:0005737">
    <property type="term" value="C:cytoplasm"/>
    <property type="evidence" value="ECO:0007669"/>
    <property type="project" value="UniProtKB-SubCell"/>
</dbReference>
<dbReference type="Gene3D" id="3.90.870.10">
    <property type="entry name" value="DHBP synthase"/>
    <property type="match status" value="1"/>
</dbReference>
<evidence type="ECO:0000256" key="6">
    <source>
        <dbReference type="ARBA" id="ARBA00022694"/>
    </source>
</evidence>
<keyword evidence="4" id="KW-0963">Cytoplasm</keyword>
<dbReference type="EC" id="2.7.7.87" evidence="3"/>
<dbReference type="GO" id="GO:0006450">
    <property type="term" value="P:regulation of translational fidelity"/>
    <property type="evidence" value="ECO:0007669"/>
    <property type="project" value="TreeGrafter"/>
</dbReference>
<keyword evidence="6" id="KW-0819">tRNA processing</keyword>
<comment type="similarity">
    <text evidence="2">Belongs to the SUA5 family.</text>
</comment>
<protein>
    <recommendedName>
        <fullName evidence="10">L-threonylcarbamoyladenylate synthase</fullName>
        <ecNumber evidence="3">2.7.7.87</ecNumber>
    </recommendedName>
    <alternativeName>
        <fullName evidence="10">L-threonylcarbamoyladenylate synthase</fullName>
    </alternativeName>
</protein>
<dbReference type="InterPro" id="IPR017945">
    <property type="entry name" value="DHBP_synth_RibB-like_a/b_dom"/>
</dbReference>
<sequence length="193" mass="20656">MNDLVSILQKGGIVLFPTDTIYGLGVDATNEEAVQRVRDLKGREEGKPISIMVSDMGMAESYAVVTPLAKRLADKFLPGKLTIVLEVKNTLPNELTVGTGSVGIRIPNHPLALQMVREFGKPITATSANVSDMPTFSSVPEILKQFGEKSTLINESIDAGPLPPSEPSTVVDARGEAPIVLREGAIRTEDFGN</sequence>
<evidence type="ECO:0000256" key="5">
    <source>
        <dbReference type="ARBA" id="ARBA00022679"/>
    </source>
</evidence>
<comment type="caution">
    <text evidence="13">The sequence shown here is derived from an EMBL/GenBank/DDBJ whole genome shotgun (WGS) entry which is preliminary data.</text>
</comment>
<evidence type="ECO:0000256" key="2">
    <source>
        <dbReference type="ARBA" id="ARBA00007663"/>
    </source>
</evidence>
<dbReference type="PANTHER" id="PTHR17490">
    <property type="entry name" value="SUA5"/>
    <property type="match status" value="1"/>
</dbReference>
<evidence type="ECO:0000256" key="4">
    <source>
        <dbReference type="ARBA" id="ARBA00022490"/>
    </source>
</evidence>
<dbReference type="InterPro" id="IPR050156">
    <property type="entry name" value="TC-AMP_synthase_SUA5"/>
</dbReference>
<dbReference type="AlphaFoldDB" id="A0A1F6C2T2"/>
<dbReference type="InterPro" id="IPR006070">
    <property type="entry name" value="Sua5-like_dom"/>
</dbReference>
<dbReference type="GO" id="GO:0008033">
    <property type="term" value="P:tRNA processing"/>
    <property type="evidence" value="ECO:0007669"/>
    <property type="project" value="UniProtKB-KW"/>
</dbReference>
<evidence type="ECO:0000256" key="3">
    <source>
        <dbReference type="ARBA" id="ARBA00012584"/>
    </source>
</evidence>
<dbReference type="GO" id="GO:0005524">
    <property type="term" value="F:ATP binding"/>
    <property type="evidence" value="ECO:0007669"/>
    <property type="project" value="UniProtKB-KW"/>
</dbReference>
<dbReference type="EMBL" id="MFKP01000039">
    <property type="protein sequence ID" value="OGG43461.1"/>
    <property type="molecule type" value="Genomic_DNA"/>
</dbReference>
<evidence type="ECO:0000256" key="8">
    <source>
        <dbReference type="ARBA" id="ARBA00022741"/>
    </source>
</evidence>
<comment type="catalytic activity">
    <reaction evidence="11">
        <text>L-threonine + hydrogencarbonate + ATP = L-threonylcarbamoyladenylate + diphosphate + H2O</text>
        <dbReference type="Rhea" id="RHEA:36407"/>
        <dbReference type="ChEBI" id="CHEBI:15377"/>
        <dbReference type="ChEBI" id="CHEBI:17544"/>
        <dbReference type="ChEBI" id="CHEBI:30616"/>
        <dbReference type="ChEBI" id="CHEBI:33019"/>
        <dbReference type="ChEBI" id="CHEBI:57926"/>
        <dbReference type="ChEBI" id="CHEBI:73682"/>
        <dbReference type="EC" id="2.7.7.87"/>
    </reaction>
</comment>
<dbReference type="PANTHER" id="PTHR17490:SF16">
    <property type="entry name" value="THREONYLCARBAMOYL-AMP SYNTHASE"/>
    <property type="match status" value="1"/>
</dbReference>
<accession>A0A1F6C2T2</accession>
<evidence type="ECO:0000256" key="10">
    <source>
        <dbReference type="ARBA" id="ARBA00029774"/>
    </source>
</evidence>
<evidence type="ECO:0000259" key="12">
    <source>
        <dbReference type="PROSITE" id="PS51163"/>
    </source>
</evidence>
<dbReference type="GO" id="GO:0000049">
    <property type="term" value="F:tRNA binding"/>
    <property type="evidence" value="ECO:0007669"/>
    <property type="project" value="TreeGrafter"/>
</dbReference>
<dbReference type="Proteomes" id="UP000178249">
    <property type="component" value="Unassembled WGS sequence"/>
</dbReference>
<evidence type="ECO:0000313" key="13">
    <source>
        <dbReference type="EMBL" id="OGG43461.1"/>
    </source>
</evidence>
<dbReference type="GO" id="GO:0061710">
    <property type="term" value="F:L-threonylcarbamoyladenylate synthase"/>
    <property type="evidence" value="ECO:0007669"/>
    <property type="project" value="UniProtKB-EC"/>
</dbReference>
<gene>
    <name evidence="13" type="ORF">A2841_02435</name>
</gene>
<keyword evidence="8" id="KW-0547">Nucleotide-binding</keyword>
<reference evidence="13 14" key="1">
    <citation type="journal article" date="2016" name="Nat. Commun.">
        <title>Thousands of microbial genomes shed light on interconnected biogeochemical processes in an aquifer system.</title>
        <authorList>
            <person name="Anantharaman K."/>
            <person name="Brown C.T."/>
            <person name="Hug L.A."/>
            <person name="Sharon I."/>
            <person name="Castelle C.J."/>
            <person name="Probst A.J."/>
            <person name="Thomas B.C."/>
            <person name="Singh A."/>
            <person name="Wilkins M.J."/>
            <person name="Karaoz U."/>
            <person name="Brodie E.L."/>
            <person name="Williams K.H."/>
            <person name="Hubbard S.S."/>
            <person name="Banfield J.F."/>
        </authorList>
    </citation>
    <scope>NUCLEOTIDE SEQUENCE [LARGE SCALE GENOMIC DNA]</scope>
</reference>
<dbReference type="PROSITE" id="PS51163">
    <property type="entry name" value="YRDC"/>
    <property type="match status" value="1"/>
</dbReference>
<dbReference type="GO" id="GO:0003725">
    <property type="term" value="F:double-stranded RNA binding"/>
    <property type="evidence" value="ECO:0007669"/>
    <property type="project" value="InterPro"/>
</dbReference>
<name>A0A1F6C2T2_9BACT</name>
<feature type="domain" description="YrdC-like" evidence="12">
    <location>
        <begin position="1"/>
        <end position="186"/>
    </location>
</feature>
<keyword evidence="9" id="KW-0067">ATP-binding</keyword>
<proteinExistence type="inferred from homology"/>
<evidence type="ECO:0000256" key="11">
    <source>
        <dbReference type="ARBA" id="ARBA00048366"/>
    </source>
</evidence>